<evidence type="ECO:0000256" key="14">
    <source>
        <dbReference type="ARBA" id="ARBA00025471"/>
    </source>
</evidence>
<feature type="region of interest" description="Disordered" evidence="16">
    <location>
        <begin position="352"/>
        <end position="375"/>
    </location>
</feature>
<evidence type="ECO:0000256" key="11">
    <source>
        <dbReference type="ARBA" id="ARBA00022927"/>
    </source>
</evidence>
<comment type="function">
    <text evidence="14">Component of the coat protein complex II (COPII) which promotes the formation of transport vesicles from the endoplasmic reticulum (ER). The coat has two main functions, the physical deformation of the endoplasmic reticulum membrane into vesicles and the selection of cargo molecules.</text>
</comment>
<evidence type="ECO:0000313" key="18">
    <source>
        <dbReference type="EMBL" id="KAG0329456.1"/>
    </source>
</evidence>
<dbReference type="PANTHER" id="PTHR13923">
    <property type="entry name" value="SEC31-RELATED PROTEIN"/>
    <property type="match status" value="1"/>
</dbReference>
<keyword evidence="13" id="KW-0968">Cytoplasmic vesicle</keyword>
<dbReference type="FunFam" id="2.130.10.10:FF:000193">
    <property type="entry name" value="Protein transport protein SEC31, putative"/>
    <property type="match status" value="1"/>
</dbReference>
<feature type="compositionally biased region" description="Pro residues" evidence="16">
    <location>
        <begin position="985"/>
        <end position="998"/>
    </location>
</feature>
<evidence type="ECO:0000256" key="6">
    <source>
        <dbReference type="ARBA" id="ARBA00022448"/>
    </source>
</evidence>
<dbReference type="GO" id="GO:0007029">
    <property type="term" value="P:endoplasmic reticulum organization"/>
    <property type="evidence" value="ECO:0007669"/>
    <property type="project" value="TreeGrafter"/>
</dbReference>
<gene>
    <name evidence="18" type="primary">SEC31</name>
    <name evidence="18" type="ORF">BGZ99_001842</name>
</gene>
<dbReference type="PROSITE" id="PS00678">
    <property type="entry name" value="WD_REPEATS_1"/>
    <property type="match status" value="1"/>
</dbReference>
<dbReference type="SMART" id="SM00320">
    <property type="entry name" value="WD40"/>
    <property type="match status" value="5"/>
</dbReference>
<dbReference type="OrthoDB" id="542917at2759"/>
<evidence type="ECO:0000256" key="2">
    <source>
        <dbReference type="ARBA" id="ARBA00004397"/>
    </source>
</evidence>
<keyword evidence="19" id="KW-1185">Reference proteome</keyword>
<dbReference type="PROSITE" id="PS50294">
    <property type="entry name" value="WD_REPEATS_REGION"/>
    <property type="match status" value="1"/>
</dbReference>
<name>A0A9P6V0K0_9FUNG</name>
<evidence type="ECO:0000256" key="5">
    <source>
        <dbReference type="ARBA" id="ARBA00021236"/>
    </source>
</evidence>
<dbReference type="InterPro" id="IPR040251">
    <property type="entry name" value="SEC31-like"/>
</dbReference>
<keyword evidence="10" id="KW-0931">ER-Golgi transport</keyword>
<dbReference type="InterPro" id="IPR015943">
    <property type="entry name" value="WD40/YVTN_repeat-like_dom_sf"/>
</dbReference>
<evidence type="ECO:0000256" key="10">
    <source>
        <dbReference type="ARBA" id="ARBA00022892"/>
    </source>
</evidence>
<protein>
    <recommendedName>
        <fullName evidence="5">Protein transport protein SEC31</fullName>
    </recommendedName>
    <alternativeName>
        <fullName evidence="4">Protein transport protein sec31</fullName>
    </alternativeName>
</protein>
<evidence type="ECO:0000256" key="16">
    <source>
        <dbReference type="SAM" id="MobiDB-lite"/>
    </source>
</evidence>
<dbReference type="PANTHER" id="PTHR13923:SF11">
    <property type="entry name" value="SECRETORY 31, ISOFORM D"/>
    <property type="match status" value="1"/>
</dbReference>
<dbReference type="GO" id="GO:0090110">
    <property type="term" value="P:COPII-coated vesicle cargo loading"/>
    <property type="evidence" value="ECO:0007669"/>
    <property type="project" value="TreeGrafter"/>
</dbReference>
<evidence type="ECO:0000256" key="9">
    <source>
        <dbReference type="ARBA" id="ARBA00022824"/>
    </source>
</evidence>
<feature type="compositionally biased region" description="Pro residues" evidence="16">
    <location>
        <begin position="1278"/>
        <end position="1287"/>
    </location>
</feature>
<evidence type="ECO:0000256" key="12">
    <source>
        <dbReference type="ARBA" id="ARBA00023136"/>
    </source>
</evidence>
<dbReference type="InterPro" id="IPR019775">
    <property type="entry name" value="WD40_repeat_CS"/>
</dbReference>
<dbReference type="Gene3D" id="1.25.40.1030">
    <property type="match status" value="1"/>
</dbReference>
<feature type="compositionally biased region" description="Polar residues" evidence="16">
    <location>
        <begin position="975"/>
        <end position="984"/>
    </location>
</feature>
<proteinExistence type="inferred from homology"/>
<evidence type="ECO:0000256" key="8">
    <source>
        <dbReference type="ARBA" id="ARBA00022737"/>
    </source>
</evidence>
<keyword evidence="8" id="KW-0677">Repeat</keyword>
<dbReference type="EMBL" id="JAAAIP010000015">
    <property type="protein sequence ID" value="KAG0329456.1"/>
    <property type="molecule type" value="Genomic_DNA"/>
</dbReference>
<evidence type="ECO:0000256" key="4">
    <source>
        <dbReference type="ARBA" id="ARBA00013507"/>
    </source>
</evidence>
<accession>A0A9P6V0K0</accession>
<dbReference type="GO" id="GO:0005789">
    <property type="term" value="C:endoplasmic reticulum membrane"/>
    <property type="evidence" value="ECO:0007669"/>
    <property type="project" value="UniProtKB-SubCell"/>
</dbReference>
<comment type="similarity">
    <text evidence="3">Belongs to the WD repeat SEC31 family.</text>
</comment>
<feature type="compositionally biased region" description="Polar residues" evidence="16">
    <location>
        <begin position="352"/>
        <end position="365"/>
    </location>
</feature>
<feature type="compositionally biased region" description="Pro residues" evidence="16">
    <location>
        <begin position="1123"/>
        <end position="1146"/>
    </location>
</feature>
<dbReference type="SUPFAM" id="SSF50978">
    <property type="entry name" value="WD40 repeat-like"/>
    <property type="match status" value="1"/>
</dbReference>
<evidence type="ECO:0000256" key="7">
    <source>
        <dbReference type="ARBA" id="ARBA00022574"/>
    </source>
</evidence>
<dbReference type="Gene3D" id="2.130.10.10">
    <property type="entry name" value="YVTN repeat-like/Quinoprotein amine dehydrogenase"/>
    <property type="match status" value="1"/>
</dbReference>
<keyword evidence="9" id="KW-0256">Endoplasmic reticulum</keyword>
<keyword evidence="12" id="KW-0472">Membrane</keyword>
<organism evidence="18 19">
    <name type="scientific">Dissophora globulifera</name>
    <dbReference type="NCBI Taxonomy" id="979702"/>
    <lineage>
        <taxon>Eukaryota</taxon>
        <taxon>Fungi</taxon>
        <taxon>Fungi incertae sedis</taxon>
        <taxon>Mucoromycota</taxon>
        <taxon>Mortierellomycotina</taxon>
        <taxon>Mortierellomycetes</taxon>
        <taxon>Mortierellales</taxon>
        <taxon>Mortierellaceae</taxon>
        <taxon>Dissophora</taxon>
    </lineage>
</organism>
<dbReference type="Proteomes" id="UP000738325">
    <property type="component" value="Unassembled WGS sequence"/>
</dbReference>
<feature type="repeat" description="WD" evidence="15">
    <location>
        <begin position="273"/>
        <end position="315"/>
    </location>
</feature>
<feature type="region of interest" description="Disordered" evidence="16">
    <location>
        <begin position="896"/>
        <end position="1298"/>
    </location>
</feature>
<evidence type="ECO:0000256" key="3">
    <source>
        <dbReference type="ARBA" id="ARBA00009358"/>
    </source>
</evidence>
<comment type="caution">
    <text evidence="18">The sequence shown here is derived from an EMBL/GenBank/DDBJ whole genome shotgun (WGS) entry which is preliminary data.</text>
</comment>
<dbReference type="GO" id="GO:0015031">
    <property type="term" value="P:protein transport"/>
    <property type="evidence" value="ECO:0007669"/>
    <property type="project" value="UniProtKB-KW"/>
</dbReference>
<evidence type="ECO:0000259" key="17">
    <source>
        <dbReference type="Pfam" id="PF07304"/>
    </source>
</evidence>
<sequence>MRQKTISRTSTFAWSPGQHAPLLATGTVAGAFDANFSNTSQLELFDLNLTDKSPEAMELSQPAGVVSSSARFNRLAWASPTVDRPYGTIAGGMENGELNLWDANAILNGSDDVLFSKQTNHSGPIRGLHFNPFQQNLLSSASSNGEIFIWDLGNLTKPYTPGSRSSKLEDITCVAWNNHVQHILATSSTTGYTVVWDLKSKREVLTLSYPGASVGGMGSMGNLGQMGASRRGITAIAWNPDVATQIITATEDDNNPVILVWDLRYAHAPEKTLAGHTKGILSLSWCQQDSDLLLSAGKDCRSLCWNPKSGEIIGELPPSSSWTFDIAWCPRNPDLLASASFDGKINVDSIQSTHESETATSNRALQESRDPFAPQPYQNQAAATTISLKQPPKWLRRPVGATFGFGGKLAMFRNRPAPPLNLPPGAVAPVGLPTTISSVTLANVVTEPELAQRAADLEYALETKTLDKFCESRGQINTSTSEYWTVLRALFEANPREQLVHHLGFDKQEMVDQVAALTRQMSIGSNPSVTSPQPEGVLHQTGLQSLQGSTSEMSALFSAGGGLDQQQLTDDAFGNYSQPSVSNEFKPKPLNPFHIYPASDTDIDKKITRCIVAGDFDSAVNVCLHDGRLSDALVLAICGGPELLERTQKAYFERRASSTPYIRLLQSVVTGDLEDVVRNADLADWQEIVVILCTFARPDEFGKLCESLGNRLEEQWANKVRSGESADQLRSNTVLCYLAAGNLERVVAIWIREQEEEIAVNAYDHSTSDYERNARSLQAFIEKVTVFRKAIDYVDVAIAGNPNEDHPEEQDGHHKLAALYDKYTEYAEIMADQGRLSTAIEYLNLTPVDYHTKDTLAVMRDRLYHSGVDVSKIPAPEFPFEPVYVMAEGEYQQQQTYQAGQQQQQQQQHQHQQQYGQQQQHQGYQQNPYQPQQQQQHQYQPNQYQQHQNNYGAAQNTYGVPAPSPFGNTGYDATGYQTQQQQSIVPPPPTQFNVPPPQQNEIRPPQPAAVNNPYAPAASTYGAYNQPPAPPAFNQSGYPGQNDGGAQPPYGGLYNQQQTPVERTRSAELPPSQRKDTGNWNDPPPVPMNNATKRVTAAAALNKTQFSSPFPGSPVVGNAPVGGTPPPPQTAYGQPPQPSTLPPPPMAGTRPPATASPYSPVPAASHLPPPPQGGAAMSPRYANQRAQPSPYQNYGGAQGNQVGGGNAPQPANAYGQPPQQQQQQTYQPQQQQQQYQQQYQQGYGAPTPSPGPYAPQQPLMGGMASGMPQVLPQRPLTPAAPPTPPVPVKSRHPAGDRTHIPAGQKLIYSVLASELALARQYATPAAKRPLDDAEKKLNVLFDMLNNEEVSAPVVDQMLLLAQALQTKNYNSAYQIHLELHSTRTDEVSSWMTGVKRLIVDNAKIQQ</sequence>
<dbReference type="Gene3D" id="1.20.940.10">
    <property type="entry name" value="Functional domain of the splicing factor Prp18"/>
    <property type="match status" value="1"/>
</dbReference>
<evidence type="ECO:0000256" key="1">
    <source>
        <dbReference type="ARBA" id="ARBA00004299"/>
    </source>
</evidence>
<evidence type="ECO:0000256" key="15">
    <source>
        <dbReference type="PROSITE-ProRule" id="PRU00221"/>
    </source>
</evidence>
<feature type="compositionally biased region" description="Low complexity" evidence="16">
    <location>
        <begin position="1207"/>
        <end position="1246"/>
    </location>
</feature>
<feature type="repeat" description="WD" evidence="15">
    <location>
        <begin position="118"/>
        <end position="160"/>
    </location>
</feature>
<feature type="domain" description="SRA1/Sec31" evidence="17">
    <location>
        <begin position="1277"/>
        <end position="1404"/>
    </location>
</feature>
<comment type="subcellular location">
    <subcellularLocation>
        <location evidence="1">Cytoplasmic vesicle</location>
        <location evidence="1">COPII-coated vesicle membrane</location>
        <topology evidence="1">Peripheral membrane protein</topology>
        <orientation evidence="1">Cytoplasmic side</orientation>
    </subcellularLocation>
    <subcellularLocation>
        <location evidence="2">Endoplasmic reticulum membrane</location>
        <topology evidence="2">Peripheral membrane protein</topology>
        <orientation evidence="2">Cytoplasmic side</orientation>
    </subcellularLocation>
</comment>
<dbReference type="InterPro" id="IPR036322">
    <property type="entry name" value="WD40_repeat_dom_sf"/>
</dbReference>
<feature type="compositionally biased region" description="Gly residues" evidence="16">
    <location>
        <begin position="1196"/>
        <end position="1206"/>
    </location>
</feature>
<dbReference type="Pfam" id="PF00400">
    <property type="entry name" value="WD40"/>
    <property type="match status" value="2"/>
</dbReference>
<dbReference type="GO" id="GO:0070971">
    <property type="term" value="C:endoplasmic reticulum exit site"/>
    <property type="evidence" value="ECO:0007669"/>
    <property type="project" value="TreeGrafter"/>
</dbReference>
<evidence type="ECO:0000313" key="19">
    <source>
        <dbReference type="Proteomes" id="UP000738325"/>
    </source>
</evidence>
<feature type="compositionally biased region" description="Low complexity" evidence="16">
    <location>
        <begin position="1008"/>
        <end position="1018"/>
    </location>
</feature>
<feature type="compositionally biased region" description="Low complexity" evidence="16">
    <location>
        <begin position="896"/>
        <end position="956"/>
    </location>
</feature>
<keyword evidence="6" id="KW-0813">Transport</keyword>
<keyword evidence="11" id="KW-0653">Protein transport</keyword>
<dbReference type="GO" id="GO:0005198">
    <property type="term" value="F:structural molecule activity"/>
    <property type="evidence" value="ECO:0007669"/>
    <property type="project" value="TreeGrafter"/>
</dbReference>
<dbReference type="PROSITE" id="PS50082">
    <property type="entry name" value="WD_REPEATS_2"/>
    <property type="match status" value="2"/>
</dbReference>
<evidence type="ECO:0000256" key="13">
    <source>
        <dbReference type="ARBA" id="ARBA00023329"/>
    </source>
</evidence>
<reference evidence="18" key="1">
    <citation type="journal article" date="2020" name="Fungal Divers.">
        <title>Resolving the Mortierellaceae phylogeny through synthesis of multi-gene phylogenetics and phylogenomics.</title>
        <authorList>
            <person name="Vandepol N."/>
            <person name="Liber J."/>
            <person name="Desiro A."/>
            <person name="Na H."/>
            <person name="Kennedy M."/>
            <person name="Barry K."/>
            <person name="Grigoriev I.V."/>
            <person name="Miller A.N."/>
            <person name="O'Donnell K."/>
            <person name="Stajich J.E."/>
            <person name="Bonito G."/>
        </authorList>
    </citation>
    <scope>NUCLEOTIDE SEQUENCE</scope>
    <source>
        <strain evidence="18">REB-010B</strain>
    </source>
</reference>
<dbReference type="InterPro" id="IPR001680">
    <property type="entry name" value="WD40_rpt"/>
</dbReference>
<dbReference type="Pfam" id="PF07304">
    <property type="entry name" value="SRA1"/>
    <property type="match status" value="1"/>
</dbReference>
<dbReference type="GO" id="GO:0030127">
    <property type="term" value="C:COPII vesicle coat"/>
    <property type="evidence" value="ECO:0007669"/>
    <property type="project" value="TreeGrafter"/>
</dbReference>
<dbReference type="InterPro" id="IPR009917">
    <property type="entry name" value="SRA1/Sec31"/>
</dbReference>
<feature type="compositionally biased region" description="Low complexity" evidence="16">
    <location>
        <begin position="1147"/>
        <end position="1166"/>
    </location>
</feature>
<keyword evidence="7 15" id="KW-0853">WD repeat</keyword>